<dbReference type="PROSITE" id="PS51186">
    <property type="entry name" value="GNAT"/>
    <property type="match status" value="1"/>
</dbReference>
<feature type="domain" description="N-acetyltransferase" evidence="1">
    <location>
        <begin position="30"/>
        <end position="189"/>
    </location>
</feature>
<dbReference type="SUPFAM" id="SSF55729">
    <property type="entry name" value="Acyl-CoA N-acyltransferases (Nat)"/>
    <property type="match status" value="1"/>
</dbReference>
<dbReference type="EMBL" id="JAQOSO010000057">
    <property type="protein sequence ID" value="MDJ1174618.1"/>
    <property type="molecule type" value="Genomic_DNA"/>
</dbReference>
<sequence length="196" mass="22311">MNETLCLKQEHKSTQLKIFLLPLNESHIQHLIRLAQEKDLGDLMGWDTFFEIEDTAGFITAISEYSLPDSISSDPIVLGIYLDRDAKPIGYAVLKGLNEQLKTAEVGVAVLDRQYRNKGYGRLGLNRILAYAFQELGMTRIWATILPSNHYSVNMVKKSGFSVKELMPNSWTMPNGELVDMVWMEVTPETWRSVDK</sequence>
<dbReference type="InterPro" id="IPR016181">
    <property type="entry name" value="Acyl_CoA_acyltransferase"/>
</dbReference>
<dbReference type="CDD" id="cd04301">
    <property type="entry name" value="NAT_SF"/>
    <property type="match status" value="1"/>
</dbReference>
<dbReference type="InterPro" id="IPR000182">
    <property type="entry name" value="GNAT_dom"/>
</dbReference>
<comment type="caution">
    <text evidence="2">The sequence shown here is derived from an EMBL/GenBank/DDBJ whole genome shotgun (WGS) entry which is preliminary data.</text>
</comment>
<evidence type="ECO:0000313" key="3">
    <source>
        <dbReference type="Proteomes" id="UP001235849"/>
    </source>
</evidence>
<dbReference type="Pfam" id="PF13302">
    <property type="entry name" value="Acetyltransf_3"/>
    <property type="match status" value="1"/>
</dbReference>
<proteinExistence type="predicted"/>
<gene>
    <name evidence="2" type="ORF">PMG25_10995</name>
</gene>
<dbReference type="Gene3D" id="3.40.630.30">
    <property type="match status" value="1"/>
</dbReference>
<reference evidence="2 3" key="1">
    <citation type="submission" date="2023-01" db="EMBL/GenBank/DDBJ databases">
        <title>Novel diversity within Roseofilum (Cyanobacteria; Desertifilaceae) from marine benthic mats with descriptions of four novel species.</title>
        <authorList>
            <person name="Wang Y."/>
            <person name="Berthold D.E."/>
            <person name="Hu J."/>
            <person name="Lefler F.W."/>
            <person name="Laughinghouse H.D. IV."/>
        </authorList>
    </citation>
    <scope>NUCLEOTIDE SEQUENCE [LARGE SCALE GENOMIC DNA]</scope>
    <source>
        <strain evidence="2 3">BLCC-M114</strain>
    </source>
</reference>
<protein>
    <submittedName>
        <fullName evidence="2">GNAT family protein</fullName>
    </submittedName>
</protein>
<dbReference type="InterPro" id="IPR051908">
    <property type="entry name" value="Ribosomal_N-acetyltransferase"/>
</dbReference>
<name>A0ABT7B617_9CYAN</name>
<keyword evidence="3" id="KW-1185">Reference proteome</keyword>
<dbReference type="RefSeq" id="WP_283766943.1">
    <property type="nucleotide sequence ID" value="NZ_JAQOSO010000057.1"/>
</dbReference>
<evidence type="ECO:0000313" key="2">
    <source>
        <dbReference type="EMBL" id="MDJ1174618.1"/>
    </source>
</evidence>
<dbReference type="PANTHER" id="PTHR43441">
    <property type="entry name" value="RIBOSOMAL-PROTEIN-SERINE ACETYLTRANSFERASE"/>
    <property type="match status" value="1"/>
</dbReference>
<evidence type="ECO:0000259" key="1">
    <source>
        <dbReference type="PROSITE" id="PS51186"/>
    </source>
</evidence>
<dbReference type="Proteomes" id="UP001235849">
    <property type="component" value="Unassembled WGS sequence"/>
</dbReference>
<dbReference type="PANTHER" id="PTHR43441:SF2">
    <property type="entry name" value="FAMILY ACETYLTRANSFERASE, PUTATIVE (AFU_ORTHOLOGUE AFUA_7G00850)-RELATED"/>
    <property type="match status" value="1"/>
</dbReference>
<organism evidence="2 3">
    <name type="scientific">Roseofilum capinflatum BLCC-M114</name>
    <dbReference type="NCBI Taxonomy" id="3022440"/>
    <lineage>
        <taxon>Bacteria</taxon>
        <taxon>Bacillati</taxon>
        <taxon>Cyanobacteriota</taxon>
        <taxon>Cyanophyceae</taxon>
        <taxon>Desertifilales</taxon>
        <taxon>Desertifilaceae</taxon>
        <taxon>Roseofilum</taxon>
        <taxon>Roseofilum capinflatum</taxon>
    </lineage>
</organism>
<accession>A0ABT7B617</accession>